<keyword evidence="6" id="KW-0805">Transcription regulation</keyword>
<evidence type="ECO:0000256" key="7">
    <source>
        <dbReference type="ARBA" id="ARBA00023125"/>
    </source>
</evidence>
<keyword evidence="8" id="KW-0804">Transcription</keyword>
<feature type="region of interest" description="Disordered" evidence="12">
    <location>
        <begin position="310"/>
        <end position="351"/>
    </location>
</feature>
<feature type="domain" description="C2H2-type" evidence="13">
    <location>
        <begin position="205"/>
        <end position="232"/>
    </location>
</feature>
<feature type="compositionally biased region" description="Polar residues" evidence="12">
    <location>
        <begin position="334"/>
        <end position="351"/>
    </location>
</feature>
<dbReference type="GO" id="GO:0005634">
    <property type="term" value="C:nucleus"/>
    <property type="evidence" value="ECO:0007669"/>
    <property type="project" value="UniProtKB-SubCell"/>
</dbReference>
<keyword evidence="15" id="KW-1185">Reference proteome</keyword>
<comment type="subcellular location">
    <subcellularLocation>
        <location evidence="1">Nucleus</location>
    </subcellularLocation>
</comment>
<dbReference type="PROSITE" id="PS00028">
    <property type="entry name" value="ZINC_FINGER_C2H2_1"/>
    <property type="match status" value="5"/>
</dbReference>
<dbReference type="PROSITE" id="PS50157">
    <property type="entry name" value="ZINC_FINGER_C2H2_2"/>
    <property type="match status" value="5"/>
</dbReference>
<evidence type="ECO:0000313" key="15">
    <source>
        <dbReference type="Proteomes" id="UP000694523"/>
    </source>
</evidence>
<dbReference type="PANTHER" id="PTHR24394:SF44">
    <property type="entry name" value="ZINC FINGER PROTEIN 271-LIKE"/>
    <property type="match status" value="1"/>
</dbReference>
<evidence type="ECO:0000256" key="10">
    <source>
        <dbReference type="PROSITE-ProRule" id="PRU00042"/>
    </source>
</evidence>
<dbReference type="AlphaFoldDB" id="A0A8C6SEM4"/>
<dbReference type="InterPro" id="IPR013087">
    <property type="entry name" value="Znf_C2H2_type"/>
</dbReference>
<evidence type="ECO:0000256" key="8">
    <source>
        <dbReference type="ARBA" id="ARBA00023163"/>
    </source>
</evidence>
<evidence type="ECO:0000256" key="3">
    <source>
        <dbReference type="ARBA" id="ARBA00022737"/>
    </source>
</evidence>
<keyword evidence="7" id="KW-0238">DNA-binding</keyword>
<dbReference type="FunFam" id="3.30.160.60:FF:000065">
    <property type="entry name" value="B-cell CLL/lymphoma 6, member B"/>
    <property type="match status" value="1"/>
</dbReference>
<dbReference type="Proteomes" id="UP000694523">
    <property type="component" value="Unplaced"/>
</dbReference>
<dbReference type="FunFam" id="3.30.160.60:FF:000260">
    <property type="entry name" value="Spalt-like transcription factor 1"/>
    <property type="match status" value="1"/>
</dbReference>
<evidence type="ECO:0000313" key="14">
    <source>
        <dbReference type="Ensembl" id="ENSNMLP00000005069.1"/>
    </source>
</evidence>
<keyword evidence="9" id="KW-0539">Nucleus</keyword>
<keyword evidence="4 10" id="KW-0863">Zinc-finger</keyword>
<name>A0A8C6SEM4_9GOBI</name>
<feature type="domain" description="C2H2-type" evidence="13">
    <location>
        <begin position="176"/>
        <end position="204"/>
    </location>
</feature>
<accession>A0A8C6SEM4</accession>
<proteinExistence type="predicted"/>
<feature type="domain" description="C2H2-type" evidence="13">
    <location>
        <begin position="261"/>
        <end position="288"/>
    </location>
</feature>
<evidence type="ECO:0000259" key="13">
    <source>
        <dbReference type="PROSITE" id="PS50157"/>
    </source>
</evidence>
<dbReference type="Pfam" id="PF13894">
    <property type="entry name" value="zf-C2H2_4"/>
    <property type="match status" value="1"/>
</dbReference>
<protein>
    <recommendedName>
        <fullName evidence="13">C2H2-type domain-containing protein</fullName>
    </recommendedName>
</protein>
<dbReference type="PANTHER" id="PTHR24394">
    <property type="entry name" value="ZINC FINGER PROTEIN"/>
    <property type="match status" value="1"/>
</dbReference>
<dbReference type="GO" id="GO:0008270">
    <property type="term" value="F:zinc ion binding"/>
    <property type="evidence" value="ECO:0007669"/>
    <property type="project" value="UniProtKB-KW"/>
</dbReference>
<dbReference type="Gene3D" id="3.30.160.60">
    <property type="entry name" value="Classic Zinc Finger"/>
    <property type="match status" value="5"/>
</dbReference>
<keyword evidence="3" id="KW-0677">Repeat</keyword>
<evidence type="ECO:0000256" key="9">
    <source>
        <dbReference type="ARBA" id="ARBA00023242"/>
    </source>
</evidence>
<evidence type="ECO:0000256" key="2">
    <source>
        <dbReference type="ARBA" id="ARBA00022723"/>
    </source>
</evidence>
<dbReference type="Pfam" id="PF00096">
    <property type="entry name" value="zf-C2H2"/>
    <property type="match status" value="3"/>
</dbReference>
<keyword evidence="5" id="KW-0862">Zinc</keyword>
<dbReference type="InterPro" id="IPR036236">
    <property type="entry name" value="Znf_C2H2_sf"/>
</dbReference>
<evidence type="ECO:0000256" key="11">
    <source>
        <dbReference type="SAM" id="Coils"/>
    </source>
</evidence>
<dbReference type="GO" id="GO:0000981">
    <property type="term" value="F:DNA-binding transcription factor activity, RNA polymerase II-specific"/>
    <property type="evidence" value="ECO:0007669"/>
    <property type="project" value="TreeGrafter"/>
</dbReference>
<reference evidence="14" key="1">
    <citation type="submission" date="2025-08" db="UniProtKB">
        <authorList>
            <consortium name="Ensembl"/>
        </authorList>
    </citation>
    <scope>IDENTIFICATION</scope>
</reference>
<keyword evidence="11" id="KW-0175">Coiled coil</keyword>
<feature type="coiled-coil region" evidence="11">
    <location>
        <begin position="31"/>
        <end position="58"/>
    </location>
</feature>
<evidence type="ECO:0000256" key="5">
    <source>
        <dbReference type="ARBA" id="ARBA00022833"/>
    </source>
</evidence>
<dbReference type="Ensembl" id="ENSNMLT00000005804.1">
    <property type="protein sequence ID" value="ENSNMLP00000005069.1"/>
    <property type="gene ID" value="ENSNMLG00000003679.1"/>
</dbReference>
<keyword evidence="2" id="KW-0479">Metal-binding</keyword>
<feature type="domain" description="C2H2-type" evidence="13">
    <location>
        <begin position="233"/>
        <end position="260"/>
    </location>
</feature>
<dbReference type="FunFam" id="3.30.160.60:FF:000264">
    <property type="entry name" value="Zinc finger protein 236"/>
    <property type="match status" value="1"/>
</dbReference>
<dbReference type="GO" id="GO:0003677">
    <property type="term" value="F:DNA binding"/>
    <property type="evidence" value="ECO:0007669"/>
    <property type="project" value="UniProtKB-KW"/>
</dbReference>
<sequence>MAEKGQMFRALVNERLTAAAEEIFLLFQRTVVEYEEELRRFREENQRKQRLLEEVTAAQYRTLEPEVKVTSPDDDVVEDEDDEVEQDLDDNETETTIVKEEYVEASIKQEQDDQLQGHEQLQGFRLYSRKSDEEPPCSSSFRHAEAEVDVDYFSQVYMQALDHNDHSARKSAMRPPKCPECEQEFDDKEELQNHMLEVHGGDKPISCPVCSRTFTRNGSLKLHMAMHMHEKPFTCPVCNRGFTQKGNLRSHMAQHTGEKPFGCTECDARFPIKRTLLRHMQLHTGERPYSCPYCDKSFTRKEHVRLHMAVHTGETKPKKRRVQPTRGAEAGGTDASNDSSGALFYGSSSNE</sequence>
<evidence type="ECO:0000256" key="6">
    <source>
        <dbReference type="ARBA" id="ARBA00023015"/>
    </source>
</evidence>
<dbReference type="SMART" id="SM00355">
    <property type="entry name" value="ZnF_C2H2"/>
    <property type="match status" value="5"/>
</dbReference>
<dbReference type="FunFam" id="3.30.160.60:FF:000322">
    <property type="entry name" value="GDNF-inducible zinc finger protein 1"/>
    <property type="match status" value="1"/>
</dbReference>
<reference evidence="14" key="2">
    <citation type="submission" date="2025-09" db="UniProtKB">
        <authorList>
            <consortium name="Ensembl"/>
        </authorList>
    </citation>
    <scope>IDENTIFICATION</scope>
</reference>
<feature type="domain" description="C2H2-type" evidence="13">
    <location>
        <begin position="289"/>
        <end position="316"/>
    </location>
</feature>
<dbReference type="SUPFAM" id="SSF57667">
    <property type="entry name" value="beta-beta-alpha zinc fingers"/>
    <property type="match status" value="3"/>
</dbReference>
<organism evidence="14 15">
    <name type="scientific">Neogobius melanostomus</name>
    <name type="common">round goby</name>
    <dbReference type="NCBI Taxonomy" id="47308"/>
    <lineage>
        <taxon>Eukaryota</taxon>
        <taxon>Metazoa</taxon>
        <taxon>Chordata</taxon>
        <taxon>Craniata</taxon>
        <taxon>Vertebrata</taxon>
        <taxon>Euteleostomi</taxon>
        <taxon>Actinopterygii</taxon>
        <taxon>Neopterygii</taxon>
        <taxon>Teleostei</taxon>
        <taxon>Neoteleostei</taxon>
        <taxon>Acanthomorphata</taxon>
        <taxon>Gobiaria</taxon>
        <taxon>Gobiiformes</taxon>
        <taxon>Gobioidei</taxon>
        <taxon>Gobiidae</taxon>
        <taxon>Benthophilinae</taxon>
        <taxon>Neogobiini</taxon>
        <taxon>Neogobius</taxon>
    </lineage>
</organism>
<evidence type="ECO:0000256" key="12">
    <source>
        <dbReference type="SAM" id="MobiDB-lite"/>
    </source>
</evidence>
<evidence type="ECO:0000256" key="1">
    <source>
        <dbReference type="ARBA" id="ARBA00004123"/>
    </source>
</evidence>
<evidence type="ECO:0000256" key="4">
    <source>
        <dbReference type="ARBA" id="ARBA00022771"/>
    </source>
</evidence>